<feature type="domain" description="Aminotransferase class V" evidence="2">
    <location>
        <begin position="59"/>
        <end position="315"/>
    </location>
</feature>
<proteinExistence type="predicted"/>
<dbReference type="PANTHER" id="PTHR43092">
    <property type="entry name" value="L-CYSTEINE DESULFHYDRASE"/>
    <property type="match status" value="1"/>
</dbReference>
<dbReference type="Gene3D" id="3.90.1150.10">
    <property type="entry name" value="Aspartate Aminotransferase, domain 1"/>
    <property type="match status" value="1"/>
</dbReference>
<dbReference type="InterPro" id="IPR015422">
    <property type="entry name" value="PyrdxlP-dep_Trfase_small"/>
</dbReference>
<protein>
    <submittedName>
        <fullName evidence="3">ARAD1B01496p</fullName>
    </submittedName>
</protein>
<dbReference type="PhylomeDB" id="A0A060T497"/>
<reference evidence="3" key="1">
    <citation type="submission" date="2014-02" db="EMBL/GenBank/DDBJ databases">
        <authorList>
            <person name="Genoscope - CEA"/>
        </authorList>
    </citation>
    <scope>NUCLEOTIDE SEQUENCE</scope>
    <source>
        <strain evidence="3">LS3</strain>
    </source>
</reference>
<gene>
    <name evidence="3" type="ORF">GNLVRS02_ARAD1B01496g</name>
</gene>
<dbReference type="InterPro" id="IPR000192">
    <property type="entry name" value="Aminotrans_V_dom"/>
</dbReference>
<accession>A0A060T497</accession>
<dbReference type="Pfam" id="PF00266">
    <property type="entry name" value="Aminotran_5"/>
    <property type="match status" value="1"/>
</dbReference>
<dbReference type="PANTHER" id="PTHR43092:SF2">
    <property type="entry name" value="HERCYNYLCYSTEINE SULFOXIDE LYASE"/>
    <property type="match status" value="1"/>
</dbReference>
<dbReference type="InterPro" id="IPR015424">
    <property type="entry name" value="PyrdxlP-dep_Trfase"/>
</dbReference>
<evidence type="ECO:0000313" key="3">
    <source>
        <dbReference type="EMBL" id="CDP35950.1"/>
    </source>
</evidence>
<name>A0A060T497_BLAAD</name>
<organism evidence="3">
    <name type="scientific">Blastobotrys adeninivorans</name>
    <name type="common">Yeast</name>
    <name type="synonym">Arxula adeninivorans</name>
    <dbReference type="NCBI Taxonomy" id="409370"/>
    <lineage>
        <taxon>Eukaryota</taxon>
        <taxon>Fungi</taxon>
        <taxon>Dikarya</taxon>
        <taxon>Ascomycota</taxon>
        <taxon>Saccharomycotina</taxon>
        <taxon>Dipodascomycetes</taxon>
        <taxon>Dipodascales</taxon>
        <taxon>Trichomonascaceae</taxon>
        <taxon>Blastobotrys</taxon>
    </lineage>
</organism>
<evidence type="ECO:0000256" key="1">
    <source>
        <dbReference type="ARBA" id="ARBA00022898"/>
    </source>
</evidence>
<dbReference type="EMBL" id="HG937692">
    <property type="protein sequence ID" value="CDP35950.1"/>
    <property type="molecule type" value="Genomic_DNA"/>
</dbReference>
<dbReference type="Gene3D" id="3.40.640.10">
    <property type="entry name" value="Type I PLP-dependent aspartate aminotransferase-like (Major domain)"/>
    <property type="match status" value="1"/>
</dbReference>
<dbReference type="SUPFAM" id="SSF53383">
    <property type="entry name" value="PLP-dependent transferases"/>
    <property type="match status" value="1"/>
</dbReference>
<evidence type="ECO:0000259" key="2">
    <source>
        <dbReference type="Pfam" id="PF00266"/>
    </source>
</evidence>
<reference evidence="3" key="2">
    <citation type="submission" date="2014-06" db="EMBL/GenBank/DDBJ databases">
        <title>The complete genome of Blastobotrys (Arxula) adeninivorans LS3 - a yeast of biotechnological interest.</title>
        <authorList>
            <person name="Kunze G."/>
            <person name="Gaillardin C."/>
            <person name="Czernicka M."/>
            <person name="Durrens P."/>
            <person name="Martin T."/>
            <person name="Boer E."/>
            <person name="Gabaldon T."/>
            <person name="Cruz J."/>
            <person name="Talla E."/>
            <person name="Marck C."/>
            <person name="Goffeau A."/>
            <person name="Barbe V."/>
            <person name="Baret P."/>
            <person name="Baronian K."/>
            <person name="Beier S."/>
            <person name="Bleykasten C."/>
            <person name="Bode R."/>
            <person name="Casaregola S."/>
            <person name="Despons L."/>
            <person name="Fairhead C."/>
            <person name="Giersberg M."/>
            <person name="Gierski P."/>
            <person name="Hahnel U."/>
            <person name="Hartmann A."/>
            <person name="Jankowska D."/>
            <person name="Jubin C."/>
            <person name="Jung P."/>
            <person name="Lafontaine I."/>
            <person name="Leh-Louis V."/>
            <person name="Lemaire M."/>
            <person name="Marcet-Houben M."/>
            <person name="Mascher M."/>
            <person name="Morel G."/>
            <person name="Richard G.-F."/>
            <person name="Riechen J."/>
            <person name="Sacerdot C."/>
            <person name="Sarkar A."/>
            <person name="Savel G."/>
            <person name="Schacherer J."/>
            <person name="Sherman D."/>
            <person name="Straub M.-L."/>
            <person name="Stein N."/>
            <person name="Thierry A."/>
            <person name="Trautwein-Schult A."/>
            <person name="Westhof E."/>
            <person name="Worch S."/>
            <person name="Dujon B."/>
            <person name="Souciet J.-L."/>
            <person name="Wincker P."/>
            <person name="Scholz U."/>
            <person name="Neuveglise N."/>
        </authorList>
    </citation>
    <scope>NUCLEOTIDE SEQUENCE</scope>
    <source>
        <strain evidence="3">LS3</strain>
    </source>
</reference>
<sequence>MVQQLKFGKQLRDECFSFKEGYLPLNHGSFGMSPDSVFERQRQIQQDVHSNSDLFYRFTLFDGYKESQKIVAQELDADVDNVAFIANATTGVNAVLRSYPFKEGDTIIYSSVIYGACRKTLQFMQSRYKLNLVEINLVFPTFSDDIVDAFVEKMESAGGSCKMCLFDTLSSMPAWKFPWEKLVEECRKRGVLSLVDGAHGYGIIPISLRSTKPDFFVTNVHKWGYISQSCAAFYVDKAHHHKIHTLPISHSYQFDEDIDPANKLHDFSYRFTFVGTLDYSPMLSIPAAKEFTDSLGGFEKIREYNRELADKACQLAAKKLGTENMAGSAMFNVRVPLNLPQSEHFLTTRFLQEWLLLERNCCIPLFSHGGNIWARISAQIYLDIDDIEKGLDYLLEAIQHYHQTPKDKITYKSLLL</sequence>
<dbReference type="AlphaFoldDB" id="A0A060T497"/>
<dbReference type="InterPro" id="IPR015421">
    <property type="entry name" value="PyrdxlP-dep_Trfase_major"/>
</dbReference>
<keyword evidence="1" id="KW-0663">Pyridoxal phosphate</keyword>